<protein>
    <recommendedName>
        <fullName evidence="9">Glucosidase II subunit alpha</fullName>
    </recommendedName>
</protein>
<dbReference type="PANTHER" id="PTHR22762:SF54">
    <property type="entry name" value="BCDNA.GH04962"/>
    <property type="match status" value="1"/>
</dbReference>
<dbReference type="InterPro" id="IPR025887">
    <property type="entry name" value="Glyco_hydro_31_N_dom"/>
</dbReference>
<dbReference type="GO" id="GO:0030246">
    <property type="term" value="F:carbohydrate binding"/>
    <property type="evidence" value="ECO:0007669"/>
    <property type="project" value="InterPro"/>
</dbReference>
<comment type="subcellular location">
    <subcellularLocation>
        <location evidence="1">Endoplasmic reticulum</location>
    </subcellularLocation>
</comment>
<dbReference type="SUPFAM" id="SSF74650">
    <property type="entry name" value="Galactose mutarotase-like"/>
    <property type="match status" value="1"/>
</dbReference>
<dbReference type="InterPro" id="IPR011013">
    <property type="entry name" value="Gal_mutarotase_sf_dom"/>
</dbReference>
<evidence type="ECO:0000256" key="9">
    <source>
        <dbReference type="ARBA" id="ARBA00042895"/>
    </source>
</evidence>
<dbReference type="GO" id="GO:0005975">
    <property type="term" value="P:carbohydrate metabolic process"/>
    <property type="evidence" value="ECO:0007669"/>
    <property type="project" value="InterPro"/>
</dbReference>
<evidence type="ECO:0000256" key="6">
    <source>
        <dbReference type="ARBA" id="ARBA00022824"/>
    </source>
</evidence>
<evidence type="ECO:0000259" key="12">
    <source>
        <dbReference type="Pfam" id="PF13802"/>
    </source>
</evidence>
<dbReference type="GO" id="GO:0017177">
    <property type="term" value="C:glucosidase II complex"/>
    <property type="evidence" value="ECO:0007669"/>
    <property type="project" value="TreeGrafter"/>
</dbReference>
<evidence type="ECO:0000313" key="14">
    <source>
        <dbReference type="EMBL" id="KAJ3222651.1"/>
    </source>
</evidence>
<dbReference type="InterPro" id="IPR030459">
    <property type="entry name" value="Glyco_hydro_31_CS"/>
</dbReference>
<dbReference type="PROSITE" id="PS00707">
    <property type="entry name" value="GLYCOSYL_HYDROL_F31_2"/>
    <property type="match status" value="1"/>
</dbReference>
<reference evidence="14" key="1">
    <citation type="submission" date="2020-05" db="EMBL/GenBank/DDBJ databases">
        <title>Phylogenomic resolution of chytrid fungi.</title>
        <authorList>
            <person name="Stajich J.E."/>
            <person name="Amses K."/>
            <person name="Simmons R."/>
            <person name="Seto K."/>
            <person name="Myers J."/>
            <person name="Bonds A."/>
            <person name="Quandt C.A."/>
            <person name="Barry K."/>
            <person name="Liu P."/>
            <person name="Grigoriev I."/>
            <person name="Longcore J.E."/>
            <person name="James T.Y."/>
        </authorList>
    </citation>
    <scope>NUCLEOTIDE SEQUENCE</scope>
    <source>
        <strain evidence="14">JEL0476</strain>
    </source>
</reference>
<keyword evidence="4" id="KW-0732">Signal</keyword>
<evidence type="ECO:0000259" key="11">
    <source>
        <dbReference type="Pfam" id="PF01055"/>
    </source>
</evidence>
<evidence type="ECO:0000259" key="13">
    <source>
        <dbReference type="Pfam" id="PF21365"/>
    </source>
</evidence>
<dbReference type="SUPFAM" id="SSF51011">
    <property type="entry name" value="Glycosyl hydrolase domain"/>
    <property type="match status" value="1"/>
</dbReference>
<keyword evidence="7" id="KW-0325">Glycoprotein</keyword>
<dbReference type="InterPro" id="IPR048395">
    <property type="entry name" value="Glyco_hydro_31_C"/>
</dbReference>
<comment type="pathway">
    <text evidence="2">Glycan metabolism; N-glycan metabolism.</text>
</comment>
<evidence type="ECO:0000256" key="3">
    <source>
        <dbReference type="ARBA" id="ARBA00007806"/>
    </source>
</evidence>
<gene>
    <name evidence="14" type="ORF">HK099_002056</name>
</gene>
<comment type="caution">
    <text evidence="14">The sequence shown here is derived from an EMBL/GenBank/DDBJ whole genome shotgun (WGS) entry which is preliminary data.</text>
</comment>
<dbReference type="Gene3D" id="3.20.20.80">
    <property type="entry name" value="Glycosidases"/>
    <property type="match status" value="1"/>
</dbReference>
<evidence type="ECO:0000256" key="7">
    <source>
        <dbReference type="ARBA" id="ARBA00023180"/>
    </source>
</evidence>
<keyword evidence="8 10" id="KW-0326">Glycosidase</keyword>
<dbReference type="Pfam" id="PF13802">
    <property type="entry name" value="Gal_mutarotas_2"/>
    <property type="match status" value="1"/>
</dbReference>
<dbReference type="Pfam" id="PF01055">
    <property type="entry name" value="Glyco_hydro_31_2nd"/>
    <property type="match status" value="1"/>
</dbReference>
<dbReference type="EMBL" id="JADGJW010000165">
    <property type="protein sequence ID" value="KAJ3222651.1"/>
    <property type="molecule type" value="Genomic_DNA"/>
</dbReference>
<name>A0AAD5U373_9FUNG</name>
<organism evidence="14 15">
    <name type="scientific">Clydaea vesicula</name>
    <dbReference type="NCBI Taxonomy" id="447962"/>
    <lineage>
        <taxon>Eukaryota</taxon>
        <taxon>Fungi</taxon>
        <taxon>Fungi incertae sedis</taxon>
        <taxon>Chytridiomycota</taxon>
        <taxon>Chytridiomycota incertae sedis</taxon>
        <taxon>Chytridiomycetes</taxon>
        <taxon>Lobulomycetales</taxon>
        <taxon>Lobulomycetaceae</taxon>
        <taxon>Clydaea</taxon>
    </lineage>
</organism>
<comment type="similarity">
    <text evidence="3 10">Belongs to the glycosyl hydrolase 31 family.</text>
</comment>
<dbReference type="CDD" id="cd06603">
    <property type="entry name" value="GH31_GANC_GANAB_alpha"/>
    <property type="match status" value="1"/>
</dbReference>
<sequence>MLPAGYFTVKEHEFKKCRQSGFCVRQRAYSDLVDLKKEPTPYKILRETVSVQKDNGVLTCEVLNQLSNIKYNFKLEALENQTVRIRLEEKDPKKKQYASVGNFSLVEEPKSTPFKTYVKAKSETEFSILEFGKNAKMLLQENPLLLTLKVNEVSVFTFNEKGYLHYEHHREKATVKNSEEPALKNEDSPGMEEVLAEELSEKEKLEKELKEKLEFGMWEESFEGNTDSKKYGIPEHASSFNLKNTRGNDVAYSEPYRLYNFDVFEYILDSPMGLYGSIPFMMGHKKGNTVGMFWMNSAEMWVDIEREVELKTRAKQTVTHWSAESGILDLFVMLGPTPREVSSQYTSLTGKPALPQLFAIAYHQCRWNYNDEADVKEVNAKFDEYEIPYDVLWLDIEHTDGKKYFTWDEVKFPTPQEMQNNLAKTGRKMVTIIDPHLKKDDNYYVSKEAKALDLFVKNKDGGDFEGWCWPGNSQWLDYTDPKARKFWAEQFKFESYKGSTSSLYTWNDMNEPSVFSGPETTMPKDNIHYEGWEHRDVHNVYGMLQQRATFEGHLLRSSNLDRPFVLSRAFFLGTQRYGAIWTGDNFAKWDHMEASVPMLLTIGVSGVTFSGADVGGFFGNPDPLLLLRWYQLAAFQPFFRAHAHIDTKRREPWIFGEPYTTLIRNAIRSRYRILPYLYTLNFEANLHGWPVMRPMMYEFPEDYFVYDMGDQYMLGDTILVKAVVNETSPSVKVYLPQGKWYDYTEFNAIDRPKDGLINYDTPTDKIPIFLRGGSILTRRERMRRSSSLMKRDPYTFYIALDDLELASGKIYTDDGHTFNHLKGSYIYSEFEFKINGNSGKLSSKNLLVKEFGASKVTKNYFKNQDVDFGGRLERIVIFGFKKPNFKLVEVKVENKILSFKKEKNEVFVIKDPAVFIGEEWEISFKFE</sequence>
<dbReference type="CDD" id="cd14752">
    <property type="entry name" value="GH31_N"/>
    <property type="match status" value="1"/>
</dbReference>
<evidence type="ECO:0000313" key="15">
    <source>
        <dbReference type="Proteomes" id="UP001211065"/>
    </source>
</evidence>
<evidence type="ECO:0000256" key="1">
    <source>
        <dbReference type="ARBA" id="ARBA00004240"/>
    </source>
</evidence>
<dbReference type="FunFam" id="3.20.20.80:FF:000039">
    <property type="entry name" value="Glucosidase, alpha neutral C"/>
    <property type="match status" value="1"/>
</dbReference>
<dbReference type="PANTHER" id="PTHR22762">
    <property type="entry name" value="ALPHA-GLUCOSIDASE"/>
    <property type="match status" value="1"/>
</dbReference>
<accession>A0AAD5U373</accession>
<dbReference type="InterPro" id="IPR017853">
    <property type="entry name" value="GH"/>
</dbReference>
<dbReference type="Gene3D" id="2.60.40.1180">
    <property type="entry name" value="Golgi alpha-mannosidase II"/>
    <property type="match status" value="2"/>
</dbReference>
<dbReference type="GO" id="GO:0006491">
    <property type="term" value="P:N-glycan processing"/>
    <property type="evidence" value="ECO:0007669"/>
    <property type="project" value="TreeGrafter"/>
</dbReference>
<dbReference type="Gene3D" id="2.60.40.1760">
    <property type="entry name" value="glycosyl hydrolase (family 31)"/>
    <property type="match status" value="1"/>
</dbReference>
<feature type="domain" description="Glycoside hydrolase family 31 N-terminal" evidence="12">
    <location>
        <begin position="73"/>
        <end position="303"/>
    </location>
</feature>
<evidence type="ECO:0000256" key="4">
    <source>
        <dbReference type="ARBA" id="ARBA00022729"/>
    </source>
</evidence>
<proteinExistence type="inferred from homology"/>
<evidence type="ECO:0000256" key="5">
    <source>
        <dbReference type="ARBA" id="ARBA00022801"/>
    </source>
</evidence>
<evidence type="ECO:0000256" key="8">
    <source>
        <dbReference type="ARBA" id="ARBA00023295"/>
    </source>
</evidence>
<dbReference type="Proteomes" id="UP001211065">
    <property type="component" value="Unassembled WGS sequence"/>
</dbReference>
<evidence type="ECO:0000256" key="10">
    <source>
        <dbReference type="RuleBase" id="RU361185"/>
    </source>
</evidence>
<dbReference type="Pfam" id="PF21365">
    <property type="entry name" value="Glyco_hydro_31_3rd"/>
    <property type="match status" value="1"/>
</dbReference>
<feature type="domain" description="Glycoside hydrolase family 31 TIM barrel" evidence="11">
    <location>
        <begin position="352"/>
        <end position="680"/>
    </location>
</feature>
<keyword evidence="6" id="KW-0256">Endoplasmic reticulum</keyword>
<keyword evidence="5 10" id="KW-0378">Hydrolase</keyword>
<keyword evidence="15" id="KW-1185">Reference proteome</keyword>
<dbReference type="InterPro" id="IPR000322">
    <property type="entry name" value="Glyco_hydro_31_TIM"/>
</dbReference>
<dbReference type="GO" id="GO:0090599">
    <property type="term" value="F:alpha-glucosidase activity"/>
    <property type="evidence" value="ECO:0007669"/>
    <property type="project" value="UniProtKB-ARBA"/>
</dbReference>
<feature type="domain" description="Glycosyl hydrolase family 31 C-terminal" evidence="13">
    <location>
        <begin position="688"/>
        <end position="776"/>
    </location>
</feature>
<dbReference type="SUPFAM" id="SSF51445">
    <property type="entry name" value="(Trans)glycosidases"/>
    <property type="match status" value="1"/>
</dbReference>
<dbReference type="AlphaFoldDB" id="A0AAD5U373"/>
<evidence type="ECO:0000256" key="2">
    <source>
        <dbReference type="ARBA" id="ARBA00004833"/>
    </source>
</evidence>
<dbReference type="InterPro" id="IPR013780">
    <property type="entry name" value="Glyco_hydro_b"/>
</dbReference>